<dbReference type="EMBL" id="JARBDR010000328">
    <property type="protein sequence ID" value="KAJ8316397.1"/>
    <property type="molecule type" value="Genomic_DNA"/>
</dbReference>
<keyword evidence="2" id="KW-1185">Reference proteome</keyword>
<reference evidence="1 2" key="1">
    <citation type="submission" date="2022-12" db="EMBL/GenBank/DDBJ databases">
        <title>Chromosome-level genome of Tegillarca granosa.</title>
        <authorList>
            <person name="Kim J."/>
        </authorList>
    </citation>
    <scope>NUCLEOTIDE SEQUENCE [LARGE SCALE GENOMIC DNA]</scope>
    <source>
        <strain evidence="1">Teg-2019</strain>
        <tissue evidence="1">Adductor muscle</tissue>
    </source>
</reference>
<accession>A0ABQ9FIL6</accession>
<sequence>MSPVMYTGCCAACCGKCCGKKKDSKGRVSPGVVYPTKPKATLHHIEIPRFYEVPIPNWKPKNSSTASAVSRRDVRISPGQDYYRWMDGWIKRRMNRRILGRWMDRWIKKGWRDGQIDK</sequence>
<name>A0ABQ9FIL6_TEGGR</name>
<gene>
    <name evidence="1" type="ORF">KUTeg_006411</name>
</gene>
<dbReference type="Proteomes" id="UP001217089">
    <property type="component" value="Unassembled WGS sequence"/>
</dbReference>
<evidence type="ECO:0000313" key="2">
    <source>
        <dbReference type="Proteomes" id="UP001217089"/>
    </source>
</evidence>
<organism evidence="1 2">
    <name type="scientific">Tegillarca granosa</name>
    <name type="common">Malaysian cockle</name>
    <name type="synonym">Anadara granosa</name>
    <dbReference type="NCBI Taxonomy" id="220873"/>
    <lineage>
        <taxon>Eukaryota</taxon>
        <taxon>Metazoa</taxon>
        <taxon>Spiralia</taxon>
        <taxon>Lophotrochozoa</taxon>
        <taxon>Mollusca</taxon>
        <taxon>Bivalvia</taxon>
        <taxon>Autobranchia</taxon>
        <taxon>Pteriomorphia</taxon>
        <taxon>Arcoida</taxon>
        <taxon>Arcoidea</taxon>
        <taxon>Arcidae</taxon>
        <taxon>Tegillarca</taxon>
    </lineage>
</organism>
<comment type="caution">
    <text evidence="1">The sequence shown here is derived from an EMBL/GenBank/DDBJ whole genome shotgun (WGS) entry which is preliminary data.</text>
</comment>
<protein>
    <submittedName>
        <fullName evidence="1">Uncharacterized protein</fullName>
    </submittedName>
</protein>
<evidence type="ECO:0000313" key="1">
    <source>
        <dbReference type="EMBL" id="KAJ8316397.1"/>
    </source>
</evidence>
<proteinExistence type="predicted"/>